<feature type="region of interest" description="Disordered" evidence="1">
    <location>
        <begin position="148"/>
        <end position="172"/>
    </location>
</feature>
<sequence length="172" mass="17940">MTDDSQTEVGYVTSAYTADGRVFVDVALPRPGANKRRVPFLQLAPGVVVTPAETQQVLVQKLADGNVIAYFPLTGSTNLPDLGEGELAFVFDSETEIRVSPGAGGSHQVSLKASGDLNIHATGNVNVTGGNVFIDGIDFDQHTHTYSDDTISDTGDGSGSLSSASKTTDPPQ</sequence>
<dbReference type="RefSeq" id="WP_114449499.1">
    <property type="nucleotide sequence ID" value="NZ_QPHM01000001.1"/>
</dbReference>
<organism evidence="2 3">
    <name type="scientific">Haloplanus salinus</name>
    <dbReference type="NCBI Taxonomy" id="1126245"/>
    <lineage>
        <taxon>Archaea</taxon>
        <taxon>Methanobacteriati</taxon>
        <taxon>Methanobacteriota</taxon>
        <taxon>Stenosarchaea group</taxon>
        <taxon>Halobacteria</taxon>
        <taxon>Halobacteriales</taxon>
        <taxon>Haloferacaceae</taxon>
        <taxon>Haloplanus</taxon>
    </lineage>
</organism>
<evidence type="ECO:0008006" key="4">
    <source>
        <dbReference type="Google" id="ProtNLM"/>
    </source>
</evidence>
<accession>A0A368NCT4</accession>
<dbReference type="OrthoDB" id="383640at2157"/>
<evidence type="ECO:0000313" key="3">
    <source>
        <dbReference type="Proteomes" id="UP000252189"/>
    </source>
</evidence>
<keyword evidence="3" id="KW-1185">Reference proteome</keyword>
<protein>
    <recommendedName>
        <fullName evidence="4">Baseplate assembly protein</fullName>
    </recommendedName>
</protein>
<dbReference type="Proteomes" id="UP000252189">
    <property type="component" value="Unassembled WGS sequence"/>
</dbReference>
<dbReference type="EMBL" id="QPHM01000001">
    <property type="protein sequence ID" value="RCU47940.1"/>
    <property type="molecule type" value="Genomic_DNA"/>
</dbReference>
<gene>
    <name evidence="2" type="ORF">DU504_11925</name>
</gene>
<evidence type="ECO:0000256" key="1">
    <source>
        <dbReference type="SAM" id="MobiDB-lite"/>
    </source>
</evidence>
<reference evidence="2 3" key="1">
    <citation type="submission" date="2018-07" db="EMBL/GenBank/DDBJ databases">
        <title>Genome sequences of Haloplanus salinus JCM 18368T.</title>
        <authorList>
            <person name="Kim Y.B."/>
            <person name="Roh S.W."/>
        </authorList>
    </citation>
    <scope>NUCLEOTIDE SEQUENCE [LARGE SCALE GENOMIC DNA]</scope>
    <source>
        <strain evidence="2 3">JCM 18368</strain>
    </source>
</reference>
<evidence type="ECO:0000313" key="2">
    <source>
        <dbReference type="EMBL" id="RCU47940.1"/>
    </source>
</evidence>
<name>A0A368NCT4_9EURY</name>
<proteinExistence type="predicted"/>
<dbReference type="AlphaFoldDB" id="A0A368NCT4"/>
<comment type="caution">
    <text evidence="2">The sequence shown here is derived from an EMBL/GenBank/DDBJ whole genome shotgun (WGS) entry which is preliminary data.</text>
</comment>